<proteinExistence type="predicted"/>
<gene>
    <name evidence="1" type="ORF">EAI_12592</name>
</gene>
<dbReference type="EMBL" id="GL446759">
    <property type="protein sequence ID" value="EFN87287.1"/>
    <property type="molecule type" value="Genomic_DNA"/>
</dbReference>
<evidence type="ECO:0000313" key="2">
    <source>
        <dbReference type="Proteomes" id="UP000008237"/>
    </source>
</evidence>
<name>E2BAJ3_HARSA</name>
<keyword evidence="2" id="KW-1185">Reference proteome</keyword>
<dbReference type="Proteomes" id="UP000008237">
    <property type="component" value="Unassembled WGS sequence"/>
</dbReference>
<dbReference type="AlphaFoldDB" id="E2BAJ3"/>
<reference evidence="1 2" key="1">
    <citation type="journal article" date="2010" name="Science">
        <title>Genomic comparison of the ants Camponotus floridanus and Harpegnathos saltator.</title>
        <authorList>
            <person name="Bonasio R."/>
            <person name="Zhang G."/>
            <person name="Ye C."/>
            <person name="Mutti N.S."/>
            <person name="Fang X."/>
            <person name="Qin N."/>
            <person name="Donahue G."/>
            <person name="Yang P."/>
            <person name="Li Q."/>
            <person name="Li C."/>
            <person name="Zhang P."/>
            <person name="Huang Z."/>
            <person name="Berger S.L."/>
            <person name="Reinberg D."/>
            <person name="Wang J."/>
            <person name="Liebig J."/>
        </authorList>
    </citation>
    <scope>NUCLEOTIDE SEQUENCE [LARGE SCALE GENOMIC DNA]</scope>
    <source>
        <strain evidence="1 2">R22 G/1</strain>
    </source>
</reference>
<accession>E2BAJ3</accession>
<feature type="non-terminal residue" evidence="1">
    <location>
        <position position="1"/>
    </location>
</feature>
<dbReference type="InParanoid" id="E2BAJ3"/>
<protein>
    <submittedName>
        <fullName evidence="1">Uncharacterized protein</fullName>
    </submittedName>
</protein>
<sequence>NAVEVSKEICVAFGEDAVT</sequence>
<organism evidence="2">
    <name type="scientific">Harpegnathos saltator</name>
    <name type="common">Jerdon's jumping ant</name>
    <dbReference type="NCBI Taxonomy" id="610380"/>
    <lineage>
        <taxon>Eukaryota</taxon>
        <taxon>Metazoa</taxon>
        <taxon>Ecdysozoa</taxon>
        <taxon>Arthropoda</taxon>
        <taxon>Hexapoda</taxon>
        <taxon>Insecta</taxon>
        <taxon>Pterygota</taxon>
        <taxon>Neoptera</taxon>
        <taxon>Endopterygota</taxon>
        <taxon>Hymenoptera</taxon>
        <taxon>Apocrita</taxon>
        <taxon>Aculeata</taxon>
        <taxon>Formicoidea</taxon>
        <taxon>Formicidae</taxon>
        <taxon>Ponerinae</taxon>
        <taxon>Ponerini</taxon>
        <taxon>Harpegnathos</taxon>
    </lineage>
</organism>
<evidence type="ECO:0000313" key="1">
    <source>
        <dbReference type="EMBL" id="EFN87287.1"/>
    </source>
</evidence>
<feature type="non-terminal residue" evidence="1">
    <location>
        <position position="19"/>
    </location>
</feature>